<dbReference type="EMBL" id="FNYK01000041">
    <property type="protein sequence ID" value="SEI98167.1"/>
    <property type="molecule type" value="Genomic_DNA"/>
</dbReference>
<organism evidence="2 3">
    <name type="scientific">Sharpea azabuensis</name>
    <dbReference type="NCBI Taxonomy" id="322505"/>
    <lineage>
        <taxon>Bacteria</taxon>
        <taxon>Bacillati</taxon>
        <taxon>Bacillota</taxon>
        <taxon>Erysipelotrichia</taxon>
        <taxon>Erysipelotrichales</taxon>
        <taxon>Coprobacillaceae</taxon>
        <taxon>Sharpea</taxon>
    </lineage>
</organism>
<protein>
    <submittedName>
        <fullName evidence="2">Uncharacterized protein</fullName>
    </submittedName>
</protein>
<accession>A0A1H6V8S7</accession>
<reference evidence="3" key="1">
    <citation type="submission" date="2016-10" db="EMBL/GenBank/DDBJ databases">
        <authorList>
            <person name="Varghese N."/>
        </authorList>
    </citation>
    <scope>NUCLEOTIDE SEQUENCE [LARGE SCALE GENOMIC DNA]</scope>
    <source>
        <strain evidence="3">DSM 20406</strain>
    </source>
</reference>
<name>A0A1H6V8S7_9FIRM</name>
<sequence>MFNESLVESLVGQIDSMDQLNPELIEKYYMQIRNEAVAAIDRSKTHYQQAKKTYEGYERDYLHVIEKSAYIPFTGIKTTHNDRQFEENIRHYRQLKASAYRKMERAKEEYDESKNNLILLETIAKKLLRMQYE</sequence>
<keyword evidence="1" id="KW-0175">Coiled coil</keyword>
<dbReference type="AlphaFoldDB" id="A0A1H6V8S7"/>
<evidence type="ECO:0000313" key="2">
    <source>
        <dbReference type="EMBL" id="SEI98167.1"/>
    </source>
</evidence>
<dbReference type="RefSeq" id="WP_033162908.1">
    <property type="nucleotide sequence ID" value="NZ_CACVPP010000020.1"/>
</dbReference>
<dbReference type="OrthoDB" id="9873447at2"/>
<feature type="coiled-coil region" evidence="1">
    <location>
        <begin position="89"/>
        <end position="123"/>
    </location>
</feature>
<proteinExistence type="predicted"/>
<evidence type="ECO:0000256" key="1">
    <source>
        <dbReference type="SAM" id="Coils"/>
    </source>
</evidence>
<dbReference type="STRING" id="322505.SAMN04487836_13212"/>
<evidence type="ECO:0000313" key="3">
    <source>
        <dbReference type="Proteomes" id="UP000183028"/>
    </source>
</evidence>
<dbReference type="GeneID" id="54120307"/>
<dbReference type="Proteomes" id="UP000183028">
    <property type="component" value="Unassembled WGS sequence"/>
</dbReference>
<gene>
    <name evidence="2" type="ORF">SAMN04487834_104112</name>
</gene>
<keyword evidence="3" id="KW-1185">Reference proteome</keyword>